<feature type="transmembrane region" description="Helical" evidence="2">
    <location>
        <begin position="592"/>
        <end position="620"/>
    </location>
</feature>
<dbReference type="GO" id="GO:0005886">
    <property type="term" value="C:plasma membrane"/>
    <property type="evidence" value="ECO:0007669"/>
    <property type="project" value="UniProtKB-SubCell"/>
</dbReference>
<accession>A3SQU5</accession>
<keyword evidence="2" id="KW-1133">Transmembrane helix</keyword>
<feature type="transmembrane region" description="Helical" evidence="2">
    <location>
        <begin position="100"/>
        <end position="118"/>
    </location>
</feature>
<feature type="transmembrane region" description="Helical" evidence="2">
    <location>
        <begin position="302"/>
        <end position="322"/>
    </location>
</feature>
<comment type="caution">
    <text evidence="4">The sequence shown here is derived from an EMBL/GenBank/DDBJ whole genome shotgun (WGS) entry which is preliminary data.</text>
</comment>
<dbReference type="EMBL" id="AALY01000003">
    <property type="protein sequence ID" value="EAP75504.1"/>
    <property type="molecule type" value="Genomic_DNA"/>
</dbReference>
<feature type="transmembrane region" description="Helical" evidence="2">
    <location>
        <begin position="125"/>
        <end position="146"/>
    </location>
</feature>
<feature type="transmembrane region" description="Helical" evidence="2">
    <location>
        <begin position="45"/>
        <end position="62"/>
    </location>
</feature>
<keyword evidence="1" id="KW-1003">Cell membrane</keyword>
<evidence type="ECO:0000256" key="1">
    <source>
        <dbReference type="RuleBase" id="RU369079"/>
    </source>
</evidence>
<evidence type="ECO:0000256" key="2">
    <source>
        <dbReference type="SAM" id="Phobius"/>
    </source>
</evidence>
<protein>
    <recommendedName>
        <fullName evidence="3">TRAP C4-dicarboxylate transport system permease DctM subunit domain-containing protein</fullName>
    </recommendedName>
</protein>
<keyword evidence="2" id="KW-0472">Membrane</keyword>
<evidence type="ECO:0000259" key="3">
    <source>
        <dbReference type="Pfam" id="PF06808"/>
    </source>
</evidence>
<feature type="transmembrane region" description="Helical" evidence="2">
    <location>
        <begin position="20"/>
        <end position="39"/>
    </location>
</feature>
<feature type="transmembrane region" description="Helical" evidence="2">
    <location>
        <begin position="561"/>
        <end position="580"/>
    </location>
</feature>
<dbReference type="Pfam" id="PF06808">
    <property type="entry name" value="DctM"/>
    <property type="match status" value="1"/>
</dbReference>
<dbReference type="eggNOG" id="COG4666">
    <property type="taxonomic scope" value="Bacteria"/>
</dbReference>
<keyword evidence="1" id="KW-0997">Cell inner membrane</keyword>
<feature type="transmembrane region" description="Helical" evidence="2">
    <location>
        <begin position="74"/>
        <end position="94"/>
    </location>
</feature>
<feature type="transmembrane region" description="Helical" evidence="2">
    <location>
        <begin position="187"/>
        <end position="209"/>
    </location>
</feature>
<dbReference type="Proteomes" id="UP000005954">
    <property type="component" value="Unassembled WGS sequence"/>
</dbReference>
<dbReference type="NCBIfam" id="TIGR02123">
    <property type="entry name" value="TRAP_fused"/>
    <property type="match status" value="1"/>
</dbReference>
<dbReference type="PANTHER" id="PTHR43849">
    <property type="entry name" value="BLL3936 PROTEIN"/>
    <property type="match status" value="1"/>
</dbReference>
<dbReference type="InterPro" id="IPR010656">
    <property type="entry name" value="DctM"/>
</dbReference>
<keyword evidence="2" id="KW-0812">Transmembrane</keyword>
<feature type="transmembrane region" description="Helical" evidence="2">
    <location>
        <begin position="447"/>
        <end position="480"/>
    </location>
</feature>
<proteinExistence type="predicted"/>
<dbReference type="STRING" id="89187.ISM_10286"/>
<keyword evidence="1" id="KW-0813">Transport</keyword>
<dbReference type="GO" id="GO:0022857">
    <property type="term" value="F:transmembrane transporter activity"/>
    <property type="evidence" value="ECO:0007669"/>
    <property type="project" value="UniProtKB-UniRule"/>
</dbReference>
<dbReference type="OrthoDB" id="9759894at2"/>
<feature type="transmembrane region" description="Helical" evidence="2">
    <location>
        <begin position="368"/>
        <end position="384"/>
    </location>
</feature>
<comment type="function">
    <text evidence="1">Part of the tripartite ATP-independent periplasmic (TRAP) transport system.</text>
</comment>
<evidence type="ECO:0000313" key="5">
    <source>
        <dbReference type="Proteomes" id="UP000005954"/>
    </source>
</evidence>
<reference evidence="4 5" key="1">
    <citation type="submission" date="2005-12" db="EMBL/GenBank/DDBJ databases">
        <authorList>
            <person name="Moran M.A."/>
            <person name="Ferriera S."/>
            <person name="Johnson J."/>
            <person name="Kravitz S."/>
            <person name="Halpern A."/>
            <person name="Remington K."/>
            <person name="Beeson K."/>
            <person name="Tran B."/>
            <person name="Rogers Y.-H."/>
            <person name="Friedman R."/>
            <person name="Venter J.C."/>
        </authorList>
    </citation>
    <scope>NUCLEOTIDE SEQUENCE [LARGE SCALE GENOMIC DNA]</scope>
    <source>
        <strain evidence="5">ATCC BAA-591 / DSM 15170 / ISM</strain>
    </source>
</reference>
<keyword evidence="5" id="KW-1185">Reference proteome</keyword>
<feature type="domain" description="TRAP C4-dicarboxylate transport system permease DctM subunit" evidence="3">
    <location>
        <begin position="114"/>
        <end position="555"/>
    </location>
</feature>
<dbReference type="AlphaFoldDB" id="A3SQU5"/>
<comment type="subcellular location">
    <subcellularLocation>
        <location evidence="1">Cell inner membrane</location>
        <topology evidence="1">Multi-pass membrane protein</topology>
    </subcellularLocation>
</comment>
<feature type="transmembrane region" description="Helical" evidence="2">
    <location>
        <begin position="343"/>
        <end position="362"/>
    </location>
</feature>
<gene>
    <name evidence="4" type="ORF">ISM_10286</name>
</gene>
<dbReference type="HOGENOM" id="CLU_007041_3_0_5"/>
<name>A3SQU5_ROSNI</name>
<feature type="transmembrane region" description="Helical" evidence="2">
    <location>
        <begin position="405"/>
        <end position="427"/>
    </location>
</feature>
<feature type="transmembrane region" description="Helical" evidence="2">
    <location>
        <begin position="492"/>
        <end position="514"/>
    </location>
</feature>
<dbReference type="PANTHER" id="PTHR43849:SF2">
    <property type="entry name" value="BLL3936 PROTEIN"/>
    <property type="match status" value="1"/>
</dbReference>
<sequence length="634" mass="66364">MTSLRQTAGVVTRDRMISGLALLMLGFHLLAASPLWLAPNLVLRAGHMLFAALIVILLFPLARTALGRMADIALAALSVVSIGYAVVFAPDIVVRPPWTLTASPFEIFVALGTVFVALEITRRSLGVMIPVLCLIFIAYAFVGPYLRFVDVLRPLAHGGVDLSEFVDQMYFSFEGIFGTALGVSAEYIFLFVMFGAVLQVAGGGDFFIAMTRAVTGTSRGGPAKIAVVASGLMGMMSGSSVANVATTGSLTIPMMKNLGYPARFAGAIEAIASTGGQITPPIMGAAAFLMAAILGIEYVEVVLAASLPALLFFGSLLISVHLMALRHNLAPLPRAEAGSTRRILAGGWTFLLPVAVLVVLMLQGFTPSYAAFFGLLAALATPFLRRSTFISADQLSAGVRSGVEGAVVVAAACASAGIIVGIVQISGLGFRFSALVTDFSGGSLNVALVLAMLAAFIFGMGMPTTAAYIIQATLVAPALIKLGADPLAAHMFVFYFAVLGQITPPLAVAAYAAAPIAGESASRVGWAAFAIGLPIYIIPFLFVLDLSLLYPQWTPDLAYTFLRSGVALFCMSSVIVGWFGRSRLAIPLRAGMFAVAVLMIHPNIWSTVAGLGILAGIYALQIALGRGHKEETRA</sequence>
<dbReference type="InterPro" id="IPR011853">
    <property type="entry name" value="TRAP_DctM-Dct_fused"/>
</dbReference>
<organism evidence="4 5">
    <name type="scientific">Roseovarius nubinhibens (strain ATCC BAA-591 / DSM 15170 / ISM)</name>
    <dbReference type="NCBI Taxonomy" id="89187"/>
    <lineage>
        <taxon>Bacteria</taxon>
        <taxon>Pseudomonadati</taxon>
        <taxon>Pseudomonadota</taxon>
        <taxon>Alphaproteobacteria</taxon>
        <taxon>Rhodobacterales</taxon>
        <taxon>Roseobacteraceae</taxon>
        <taxon>Roseovarius</taxon>
    </lineage>
</organism>
<feature type="transmembrane region" description="Helical" evidence="2">
    <location>
        <begin position="526"/>
        <end position="549"/>
    </location>
</feature>
<dbReference type="RefSeq" id="WP_009814067.1">
    <property type="nucleotide sequence ID" value="NZ_CH724156.1"/>
</dbReference>
<evidence type="ECO:0000313" key="4">
    <source>
        <dbReference type="EMBL" id="EAP75504.1"/>
    </source>
</evidence>